<evidence type="ECO:0000256" key="3">
    <source>
        <dbReference type="ARBA" id="ARBA00022801"/>
    </source>
</evidence>
<dbReference type="NCBIfam" id="TIGR00706">
    <property type="entry name" value="SppA_dom"/>
    <property type="match status" value="1"/>
</dbReference>
<evidence type="ECO:0000256" key="5">
    <source>
        <dbReference type="SAM" id="MobiDB-lite"/>
    </source>
</evidence>
<reference evidence="8" key="1">
    <citation type="submission" date="2019-03" db="EMBL/GenBank/DDBJ databases">
        <title>Lake Tanganyika Metagenome-Assembled Genomes (MAGs).</title>
        <authorList>
            <person name="Tran P."/>
        </authorList>
    </citation>
    <scope>NUCLEOTIDE SEQUENCE</scope>
    <source>
        <strain evidence="8">M_DeepCast_50m_m2_156</strain>
    </source>
</reference>
<evidence type="ECO:0000256" key="1">
    <source>
        <dbReference type="ARBA" id="ARBA00008683"/>
    </source>
</evidence>
<dbReference type="Pfam" id="PF01343">
    <property type="entry name" value="Peptidase_S49"/>
    <property type="match status" value="1"/>
</dbReference>
<feature type="transmembrane region" description="Helical" evidence="6">
    <location>
        <begin position="57"/>
        <end position="79"/>
    </location>
</feature>
<accession>A0A8T4C7J0</accession>
<sequence length="365" mass="38809">MIAMSPTPKSTHPSKPVLATPVHGESDPKITPWNEDDFNDASSTPTPRRRGRSLRDWLVLGAAALLVFYVILFLVGSLASVSSTSSSTSSSSRSFSLFNAGEIAVIPIQGEISSATSRDTIGYADVILALDDAENDPSISVIFLDIESGGGSVVSSKQIVDKIRDVNKPIVSWIGDVGASGAYYIAASTDYVMADADSITGSIGVISMQPNVEELMQKIGVKMNTIKTGELKDIGSPFSEMSDDEKIVLQGIVQEAFDSFVNDVKQFRGEKLDAEKFNTILDGRIVSGRQAYAIGLIDETLSREKALARAAEAASMSGKPALRYYLQHTPSLWDVLFNAGASFGKGIASSITPASELGGARIQAT</sequence>
<dbReference type="InterPro" id="IPR029045">
    <property type="entry name" value="ClpP/crotonase-like_dom_sf"/>
</dbReference>
<keyword evidence="6" id="KW-1133">Transmembrane helix</keyword>
<evidence type="ECO:0000256" key="4">
    <source>
        <dbReference type="ARBA" id="ARBA00022825"/>
    </source>
</evidence>
<gene>
    <name evidence="8" type="primary">sppA</name>
    <name evidence="8" type="ORF">FJY86_03630</name>
</gene>
<keyword evidence="6" id="KW-0812">Transmembrane</keyword>
<name>A0A8T4C7J0_9ARCH</name>
<dbReference type="GO" id="GO:0006508">
    <property type="term" value="P:proteolysis"/>
    <property type="evidence" value="ECO:0007669"/>
    <property type="project" value="UniProtKB-KW"/>
</dbReference>
<keyword evidence="6" id="KW-0472">Membrane</keyword>
<dbReference type="GO" id="GO:0008236">
    <property type="term" value="F:serine-type peptidase activity"/>
    <property type="evidence" value="ECO:0007669"/>
    <property type="project" value="UniProtKB-KW"/>
</dbReference>
<organism evidence="8 9">
    <name type="scientific">Candidatus Iainarchaeum sp</name>
    <dbReference type="NCBI Taxonomy" id="3101447"/>
    <lineage>
        <taxon>Archaea</taxon>
        <taxon>Candidatus Iainarchaeota</taxon>
        <taxon>Candidatus Iainarchaeia</taxon>
        <taxon>Candidatus Iainarchaeales</taxon>
        <taxon>Candidatus Iainarchaeaceae</taxon>
        <taxon>Candidatus Iainarchaeum</taxon>
    </lineage>
</organism>
<dbReference type="SUPFAM" id="SSF52096">
    <property type="entry name" value="ClpP/crotonase"/>
    <property type="match status" value="1"/>
</dbReference>
<comment type="caution">
    <text evidence="8">The sequence shown here is derived from an EMBL/GenBank/DDBJ whole genome shotgun (WGS) entry which is preliminary data.</text>
</comment>
<dbReference type="PANTHER" id="PTHR42987">
    <property type="entry name" value="PEPTIDASE S49"/>
    <property type="match status" value="1"/>
</dbReference>
<proteinExistence type="inferred from homology"/>
<dbReference type="InterPro" id="IPR047272">
    <property type="entry name" value="S49_SppA_C"/>
</dbReference>
<feature type="compositionally biased region" description="Low complexity" evidence="5">
    <location>
        <begin position="1"/>
        <end position="16"/>
    </location>
</feature>
<dbReference type="Proteomes" id="UP000774699">
    <property type="component" value="Unassembled WGS sequence"/>
</dbReference>
<dbReference type="InterPro" id="IPR002142">
    <property type="entry name" value="Peptidase_S49"/>
</dbReference>
<feature type="region of interest" description="Disordered" evidence="5">
    <location>
        <begin position="1"/>
        <end position="50"/>
    </location>
</feature>
<dbReference type="CDD" id="cd07023">
    <property type="entry name" value="S49_Sppa_N_C"/>
    <property type="match status" value="1"/>
</dbReference>
<evidence type="ECO:0000259" key="7">
    <source>
        <dbReference type="Pfam" id="PF01343"/>
    </source>
</evidence>
<evidence type="ECO:0000313" key="9">
    <source>
        <dbReference type="Proteomes" id="UP000774699"/>
    </source>
</evidence>
<evidence type="ECO:0000256" key="6">
    <source>
        <dbReference type="SAM" id="Phobius"/>
    </source>
</evidence>
<comment type="similarity">
    <text evidence="1">Belongs to the peptidase S49 family.</text>
</comment>
<keyword evidence="2" id="KW-0645">Protease</keyword>
<dbReference type="EMBL" id="VGJJ01000029">
    <property type="protein sequence ID" value="MBM3282401.1"/>
    <property type="molecule type" value="Genomic_DNA"/>
</dbReference>
<dbReference type="PANTHER" id="PTHR42987:SF4">
    <property type="entry name" value="PROTEASE SOHB-RELATED"/>
    <property type="match status" value="1"/>
</dbReference>
<keyword evidence="3" id="KW-0378">Hydrolase</keyword>
<dbReference type="AlphaFoldDB" id="A0A8T4C7J0"/>
<evidence type="ECO:0000313" key="8">
    <source>
        <dbReference type="EMBL" id="MBM3282401.1"/>
    </source>
</evidence>
<feature type="domain" description="Peptidase S49" evidence="7">
    <location>
        <begin position="164"/>
        <end position="315"/>
    </location>
</feature>
<keyword evidence="4" id="KW-0720">Serine protease</keyword>
<evidence type="ECO:0000256" key="2">
    <source>
        <dbReference type="ARBA" id="ARBA00022670"/>
    </source>
</evidence>
<protein>
    <submittedName>
        <fullName evidence="8">Signal peptide peptidase SppA</fullName>
    </submittedName>
</protein>
<dbReference type="Gene3D" id="3.90.226.10">
    <property type="entry name" value="2-enoyl-CoA Hydratase, Chain A, domain 1"/>
    <property type="match status" value="2"/>
</dbReference>
<dbReference type="InterPro" id="IPR004635">
    <property type="entry name" value="Pept_S49_SppA"/>
</dbReference>